<protein>
    <submittedName>
        <fullName evidence="8">Xylulokinase</fullName>
        <ecNumber evidence="8">2.7.1.17</ecNumber>
    </submittedName>
</protein>
<dbReference type="AlphaFoldDB" id="A0A839ECL7"/>
<evidence type="ECO:0000256" key="1">
    <source>
        <dbReference type="ARBA" id="ARBA00009156"/>
    </source>
</evidence>
<evidence type="ECO:0000313" key="8">
    <source>
        <dbReference type="EMBL" id="MBA8848192.1"/>
    </source>
</evidence>
<dbReference type="EC" id="2.7.1.17" evidence="8"/>
<dbReference type="PANTHER" id="PTHR43095:SF5">
    <property type="entry name" value="XYLULOSE KINASE"/>
    <property type="match status" value="1"/>
</dbReference>
<dbReference type="PANTHER" id="PTHR43095">
    <property type="entry name" value="SUGAR KINASE"/>
    <property type="match status" value="1"/>
</dbReference>
<evidence type="ECO:0000256" key="3">
    <source>
        <dbReference type="ARBA" id="ARBA00022679"/>
    </source>
</evidence>
<comment type="similarity">
    <text evidence="1 5">Belongs to the FGGY kinase family.</text>
</comment>
<evidence type="ECO:0000259" key="7">
    <source>
        <dbReference type="Pfam" id="PF02782"/>
    </source>
</evidence>
<dbReference type="CDD" id="cd07779">
    <property type="entry name" value="ASKHA_NBD_FGGY_YgcE-like"/>
    <property type="match status" value="1"/>
</dbReference>
<dbReference type="InterPro" id="IPR018485">
    <property type="entry name" value="FGGY_C"/>
</dbReference>
<accession>A0A839ECL7</accession>
<feature type="domain" description="Carbohydrate kinase FGGY N-terminal" evidence="6">
    <location>
        <begin position="16"/>
        <end position="253"/>
    </location>
</feature>
<evidence type="ECO:0000313" key="9">
    <source>
        <dbReference type="Proteomes" id="UP000585905"/>
    </source>
</evidence>
<name>A0A839ECL7_9MICO</name>
<feature type="domain" description="Carbohydrate kinase FGGY C-terminal" evidence="7">
    <location>
        <begin position="262"/>
        <end position="456"/>
    </location>
</feature>
<dbReference type="RefSeq" id="WP_182490994.1">
    <property type="nucleotide sequence ID" value="NZ_BAAAOV010000016.1"/>
</dbReference>
<keyword evidence="4 5" id="KW-0418">Kinase</keyword>
<keyword evidence="9" id="KW-1185">Reference proteome</keyword>
<dbReference type="InterPro" id="IPR000577">
    <property type="entry name" value="Carb_kinase_FGGY"/>
</dbReference>
<gene>
    <name evidence="8" type="ORF">FHX53_001791</name>
</gene>
<keyword evidence="2" id="KW-0859">Xylose metabolism</keyword>
<dbReference type="PROSITE" id="PS00445">
    <property type="entry name" value="FGGY_KINASES_2"/>
    <property type="match status" value="1"/>
</dbReference>
<evidence type="ECO:0000256" key="4">
    <source>
        <dbReference type="ARBA" id="ARBA00022777"/>
    </source>
</evidence>
<dbReference type="Gene3D" id="3.30.420.40">
    <property type="match status" value="2"/>
</dbReference>
<evidence type="ECO:0000256" key="5">
    <source>
        <dbReference type="RuleBase" id="RU003733"/>
    </source>
</evidence>
<evidence type="ECO:0000259" key="6">
    <source>
        <dbReference type="Pfam" id="PF00370"/>
    </source>
</evidence>
<dbReference type="InterPro" id="IPR043129">
    <property type="entry name" value="ATPase_NBD"/>
</dbReference>
<dbReference type="Proteomes" id="UP000585905">
    <property type="component" value="Unassembled WGS sequence"/>
</dbReference>
<comment type="caution">
    <text evidence="8">The sequence shown here is derived from an EMBL/GenBank/DDBJ whole genome shotgun (WGS) entry which is preliminary data.</text>
</comment>
<dbReference type="GO" id="GO:0004856">
    <property type="term" value="F:D-xylulokinase activity"/>
    <property type="evidence" value="ECO:0007669"/>
    <property type="project" value="UniProtKB-EC"/>
</dbReference>
<organism evidence="8 9">
    <name type="scientific">Microcella alkalica</name>
    <dbReference type="NCBI Taxonomy" id="355930"/>
    <lineage>
        <taxon>Bacteria</taxon>
        <taxon>Bacillati</taxon>
        <taxon>Actinomycetota</taxon>
        <taxon>Actinomycetes</taxon>
        <taxon>Micrococcales</taxon>
        <taxon>Microbacteriaceae</taxon>
        <taxon>Microcella</taxon>
    </lineage>
</organism>
<evidence type="ECO:0000256" key="2">
    <source>
        <dbReference type="ARBA" id="ARBA00022629"/>
    </source>
</evidence>
<dbReference type="InterPro" id="IPR050406">
    <property type="entry name" value="FGGY_Carb_Kinase"/>
</dbReference>
<reference evidence="8 9" key="1">
    <citation type="submission" date="2020-07" db="EMBL/GenBank/DDBJ databases">
        <title>Sequencing the genomes of 1000 actinobacteria strains.</title>
        <authorList>
            <person name="Klenk H.-P."/>
        </authorList>
    </citation>
    <scope>NUCLEOTIDE SEQUENCE [LARGE SCALE GENOMIC DNA]</scope>
    <source>
        <strain evidence="8 9">DSM 19663</strain>
    </source>
</reference>
<keyword evidence="3 5" id="KW-0808">Transferase</keyword>
<dbReference type="Pfam" id="PF00370">
    <property type="entry name" value="FGGY_N"/>
    <property type="match status" value="1"/>
</dbReference>
<dbReference type="Pfam" id="PF02782">
    <property type="entry name" value="FGGY_C"/>
    <property type="match status" value="1"/>
</dbReference>
<dbReference type="PIRSF" id="PIRSF000538">
    <property type="entry name" value="GlpK"/>
    <property type="match status" value="1"/>
</dbReference>
<sequence length="513" mass="53807">MTATAVPVRSHAAPLVVAVDCSTTSAKAIVWDAAGARVASAHAPLPLSTHQPGYGEQDPADWWSATAEAIRAAVDGIDTDRVIAVSVTHQRESFACLDESGAAVRPAMLWLDVRAREQVERFGTNRVHALTGKPANPTPAWYKLLWIAEHEPETLVRTHRIVDVHGYLVQRMTGLWVTSIASADPLGLVDLVTGDYSDELLDAAGVRRDQLCELVDPGTRITTLTEDASAELGLRVDTVVIAGAGDGQCAGLGAGVTEAGRAYLNLGTGLIAGIVSESYAPSAAYRALTGAVPGTFDFELFIGAGTYMVTWFVDTFLEPPGVGGSTPGGLELHWEQQAAMIAPGSDGLVVVPYWNGAMTPYWDARARGIMVGLTGAHGRAHIYRAILEGIAFELRLCVEHAEAGLDRPVSEFVTMGGGSRSPFWCQLLADVLQRPIVLAGEDEATCLGAAMLAAAGAGIHDGIEAASAAMSALGRRFEPDASAPAIFNGLYAGYRAVYPALAPVFPTLGGVAA</sequence>
<dbReference type="InterPro" id="IPR018484">
    <property type="entry name" value="FGGY_N"/>
</dbReference>
<dbReference type="GO" id="GO:0042732">
    <property type="term" value="P:D-xylose metabolic process"/>
    <property type="evidence" value="ECO:0007669"/>
    <property type="project" value="UniProtKB-KW"/>
</dbReference>
<keyword evidence="2" id="KW-0119">Carbohydrate metabolism</keyword>
<dbReference type="SUPFAM" id="SSF53067">
    <property type="entry name" value="Actin-like ATPase domain"/>
    <property type="match status" value="2"/>
</dbReference>
<proteinExistence type="inferred from homology"/>
<dbReference type="InterPro" id="IPR018483">
    <property type="entry name" value="Carb_kinase_FGGY_CS"/>
</dbReference>
<dbReference type="EMBL" id="JACGWX010000004">
    <property type="protein sequence ID" value="MBA8848192.1"/>
    <property type="molecule type" value="Genomic_DNA"/>
</dbReference>